<dbReference type="SUPFAM" id="SSF49854">
    <property type="entry name" value="Spermadhesin, CUB domain"/>
    <property type="match status" value="1"/>
</dbReference>
<proteinExistence type="predicted"/>
<dbReference type="CDD" id="cd00041">
    <property type="entry name" value="CUB"/>
    <property type="match status" value="1"/>
</dbReference>
<evidence type="ECO:0000313" key="4">
    <source>
        <dbReference type="EMBL" id="VDK53734.1"/>
    </source>
</evidence>
<gene>
    <name evidence="4" type="ORF">CGOC_LOCUS2772</name>
</gene>
<evidence type="ECO:0000313" key="5">
    <source>
        <dbReference type="Proteomes" id="UP000271889"/>
    </source>
</evidence>
<sequence>MIPDCTCDELEPQIHQAVLGEWNELTSPGYPIPYCSDLVCVYRIVAPAGHHVVLNITEFYTEPYNDVLALFDGENTTGRHIDGVNALQNNKKWKIMKILIKVVRDYYSILKCEHLFE</sequence>
<comment type="caution">
    <text evidence="2">Lacks conserved residue(s) required for the propagation of feature annotation.</text>
</comment>
<dbReference type="OrthoDB" id="5824796at2759"/>
<dbReference type="PANTHER" id="PTHR39385">
    <property type="entry name" value="PROTEIN CBG20422"/>
    <property type="match status" value="1"/>
</dbReference>
<evidence type="ECO:0000259" key="3">
    <source>
        <dbReference type="PROSITE" id="PS01180"/>
    </source>
</evidence>
<evidence type="ECO:0000256" key="2">
    <source>
        <dbReference type="PROSITE-ProRule" id="PRU00059"/>
    </source>
</evidence>
<name>A0A3P6SDV9_CYLGO</name>
<feature type="domain" description="CUB" evidence="3">
    <location>
        <begin position="7"/>
        <end position="79"/>
    </location>
</feature>
<protein>
    <recommendedName>
        <fullName evidence="3">CUB domain-containing protein</fullName>
    </recommendedName>
</protein>
<organism evidence="4 5">
    <name type="scientific">Cylicostephanus goldi</name>
    <name type="common">Nematode worm</name>
    <dbReference type="NCBI Taxonomy" id="71465"/>
    <lineage>
        <taxon>Eukaryota</taxon>
        <taxon>Metazoa</taxon>
        <taxon>Ecdysozoa</taxon>
        <taxon>Nematoda</taxon>
        <taxon>Chromadorea</taxon>
        <taxon>Rhabditida</taxon>
        <taxon>Rhabditina</taxon>
        <taxon>Rhabditomorpha</taxon>
        <taxon>Strongyloidea</taxon>
        <taxon>Strongylidae</taxon>
        <taxon>Cylicostephanus</taxon>
    </lineage>
</organism>
<evidence type="ECO:0000256" key="1">
    <source>
        <dbReference type="ARBA" id="ARBA00023157"/>
    </source>
</evidence>
<dbReference type="AlphaFoldDB" id="A0A3P6SDV9"/>
<dbReference type="SMART" id="SM00042">
    <property type="entry name" value="CUB"/>
    <property type="match status" value="1"/>
</dbReference>
<dbReference type="PROSITE" id="PS01180">
    <property type="entry name" value="CUB"/>
    <property type="match status" value="1"/>
</dbReference>
<keyword evidence="1" id="KW-1015">Disulfide bond</keyword>
<dbReference type="InterPro" id="IPR035914">
    <property type="entry name" value="Sperma_CUB_dom_sf"/>
</dbReference>
<dbReference type="Pfam" id="PF00431">
    <property type="entry name" value="CUB"/>
    <property type="match status" value="1"/>
</dbReference>
<dbReference type="PANTHER" id="PTHR39385:SF4">
    <property type="entry name" value="CUB DOMAIN-CONTAINING PROTEIN"/>
    <property type="match status" value="1"/>
</dbReference>
<dbReference type="Proteomes" id="UP000271889">
    <property type="component" value="Unassembled WGS sequence"/>
</dbReference>
<reference evidence="4 5" key="1">
    <citation type="submission" date="2018-11" db="EMBL/GenBank/DDBJ databases">
        <authorList>
            <consortium name="Pathogen Informatics"/>
        </authorList>
    </citation>
    <scope>NUCLEOTIDE SEQUENCE [LARGE SCALE GENOMIC DNA]</scope>
</reference>
<keyword evidence="5" id="KW-1185">Reference proteome</keyword>
<dbReference type="EMBL" id="UYRV01006518">
    <property type="protein sequence ID" value="VDK53734.1"/>
    <property type="molecule type" value="Genomic_DNA"/>
</dbReference>
<dbReference type="Gene3D" id="2.60.120.290">
    <property type="entry name" value="Spermadhesin, CUB domain"/>
    <property type="match status" value="1"/>
</dbReference>
<dbReference type="InterPro" id="IPR000859">
    <property type="entry name" value="CUB_dom"/>
</dbReference>
<accession>A0A3P6SDV9</accession>